<keyword evidence="2" id="KW-0519">Myristate</keyword>
<dbReference type="Proteomes" id="UP000674179">
    <property type="component" value="Chromosome 18"/>
</dbReference>
<evidence type="ECO:0000313" key="10">
    <source>
        <dbReference type="Proteomes" id="UP000674179"/>
    </source>
</evidence>
<evidence type="ECO:0000256" key="7">
    <source>
        <dbReference type="SAM" id="MobiDB-lite"/>
    </source>
</evidence>
<dbReference type="PROSITE" id="PS00018">
    <property type="entry name" value="EF_HAND_1"/>
    <property type="match status" value="1"/>
</dbReference>
<dbReference type="GeneID" id="94174261"/>
<dbReference type="PANTHER" id="PTHR23055:SF178">
    <property type="entry name" value="NEUROCALCIN HOMOLOG"/>
    <property type="match status" value="1"/>
</dbReference>
<dbReference type="InterPro" id="IPR002048">
    <property type="entry name" value="EF_hand_dom"/>
</dbReference>
<evidence type="ECO:0000256" key="5">
    <source>
        <dbReference type="ARBA" id="ARBA00022837"/>
    </source>
</evidence>
<dbReference type="InterPro" id="IPR011992">
    <property type="entry name" value="EF-hand-dom_pair"/>
</dbReference>
<keyword evidence="6" id="KW-0449">Lipoprotein</keyword>
<dbReference type="PROSITE" id="PS50222">
    <property type="entry name" value="EF_HAND_2"/>
    <property type="match status" value="1"/>
</dbReference>
<keyword evidence="4" id="KW-0677">Repeat</keyword>
<evidence type="ECO:0000313" key="9">
    <source>
        <dbReference type="EMBL" id="KAG5481749.1"/>
    </source>
</evidence>
<feature type="region of interest" description="Disordered" evidence="7">
    <location>
        <begin position="68"/>
        <end position="106"/>
    </location>
</feature>
<comment type="caution">
    <text evidence="9">The sequence shown here is derived from an EMBL/GenBank/DDBJ whole genome shotgun (WGS) entry which is preliminary data.</text>
</comment>
<reference evidence="9 10" key="1">
    <citation type="submission" date="2021-02" db="EMBL/GenBank/DDBJ databases">
        <title>Leishmania (Mundinia) enrietti genome sequencing and assembly.</title>
        <authorList>
            <person name="Almutairi H."/>
            <person name="Gatherer D."/>
        </authorList>
    </citation>
    <scope>NUCLEOTIDE SEQUENCE [LARGE SCALE GENOMIC DNA]</scope>
    <source>
        <strain evidence="9">CUR178</strain>
    </source>
</reference>
<dbReference type="InterPro" id="IPR018247">
    <property type="entry name" value="EF_Hand_1_Ca_BS"/>
</dbReference>
<feature type="domain" description="EF-hand" evidence="8">
    <location>
        <begin position="144"/>
        <end position="179"/>
    </location>
</feature>
<evidence type="ECO:0000256" key="4">
    <source>
        <dbReference type="ARBA" id="ARBA00022737"/>
    </source>
</evidence>
<dbReference type="AlphaFoldDB" id="A0A836GZ16"/>
<evidence type="ECO:0000256" key="6">
    <source>
        <dbReference type="ARBA" id="ARBA00023288"/>
    </source>
</evidence>
<dbReference type="EMBL" id="JAFHKP010000018">
    <property type="protein sequence ID" value="KAG5481749.1"/>
    <property type="molecule type" value="Genomic_DNA"/>
</dbReference>
<dbReference type="KEGG" id="lenr:94174261"/>
<keyword evidence="5" id="KW-0106">Calcium</keyword>
<feature type="compositionally biased region" description="Basic and acidic residues" evidence="7">
    <location>
        <begin position="96"/>
        <end position="106"/>
    </location>
</feature>
<protein>
    <recommendedName>
        <fullName evidence="8">EF-hand domain-containing protein</fullName>
    </recommendedName>
</protein>
<dbReference type="SUPFAM" id="SSF47473">
    <property type="entry name" value="EF-hand"/>
    <property type="match status" value="1"/>
</dbReference>
<keyword evidence="3" id="KW-0479">Metal-binding</keyword>
<accession>A0A836GZ16</accession>
<evidence type="ECO:0000256" key="2">
    <source>
        <dbReference type="ARBA" id="ARBA00022707"/>
    </source>
</evidence>
<dbReference type="Pfam" id="PF13833">
    <property type="entry name" value="EF-hand_8"/>
    <property type="match status" value="1"/>
</dbReference>
<dbReference type="OrthoDB" id="26525at2759"/>
<dbReference type="Gene3D" id="1.10.238.10">
    <property type="entry name" value="EF-hand"/>
    <property type="match status" value="1"/>
</dbReference>
<dbReference type="GO" id="GO:0005509">
    <property type="term" value="F:calcium ion binding"/>
    <property type="evidence" value="ECO:0007669"/>
    <property type="project" value="InterPro"/>
</dbReference>
<organism evidence="9 10">
    <name type="scientific">Leishmania enriettii</name>
    <dbReference type="NCBI Taxonomy" id="5663"/>
    <lineage>
        <taxon>Eukaryota</taxon>
        <taxon>Discoba</taxon>
        <taxon>Euglenozoa</taxon>
        <taxon>Kinetoplastea</taxon>
        <taxon>Metakinetoplastina</taxon>
        <taxon>Trypanosomatida</taxon>
        <taxon>Trypanosomatidae</taxon>
        <taxon>Leishmaniinae</taxon>
        <taxon>Leishmania</taxon>
    </lineage>
</organism>
<name>A0A836GZ16_LEIEN</name>
<evidence type="ECO:0000256" key="3">
    <source>
        <dbReference type="ARBA" id="ARBA00022723"/>
    </source>
</evidence>
<gene>
    <name evidence="9" type="ORF">CUR178_07102</name>
</gene>
<keyword evidence="10" id="KW-1185">Reference proteome</keyword>
<evidence type="ECO:0000256" key="1">
    <source>
        <dbReference type="ARBA" id="ARBA00006049"/>
    </source>
</evidence>
<dbReference type="RefSeq" id="XP_067693930.1">
    <property type="nucleotide sequence ID" value="XM_067838751.1"/>
</dbReference>
<dbReference type="InterPro" id="IPR028846">
    <property type="entry name" value="Recoverin"/>
</dbReference>
<sequence length="236" mass="27298">MGGKITREQMNDYREVVKDRISEEAIGFLHTRFMKAAPSGVMTPLLFKKYIESVGVFKNRAIREEQRRRRQGSIFDRLGPGRQREKQPAAAAAAHGVHEGDDRDAAHDDGSDYYSHLFRGYDIDNEGVITFKKFLIYHVAVVYSTEDLLYVVFNTYDEDGDGFLSLADIKAVITEATRYVGDYDVSDREVRRVIDEEARRLMGFLDIRKEGYVQMEDMRLITQKYPQVLEKMKCLM</sequence>
<evidence type="ECO:0000259" key="8">
    <source>
        <dbReference type="PROSITE" id="PS50222"/>
    </source>
</evidence>
<dbReference type="PANTHER" id="PTHR23055">
    <property type="entry name" value="CALCIUM BINDING PROTEINS"/>
    <property type="match status" value="1"/>
</dbReference>
<proteinExistence type="inferred from homology"/>
<comment type="similarity">
    <text evidence="1">Belongs to the recoverin family.</text>
</comment>